<dbReference type="EMBL" id="UINC01004941">
    <property type="protein sequence ID" value="SVA17960.1"/>
    <property type="molecule type" value="Genomic_DNA"/>
</dbReference>
<evidence type="ECO:0000313" key="4">
    <source>
        <dbReference type="EMBL" id="SVA17960.1"/>
    </source>
</evidence>
<proteinExistence type="predicted"/>
<keyword evidence="1" id="KW-0489">Methyltransferase</keyword>
<evidence type="ECO:0000259" key="3">
    <source>
        <dbReference type="Pfam" id="PF00588"/>
    </source>
</evidence>
<evidence type="ECO:0000256" key="2">
    <source>
        <dbReference type="ARBA" id="ARBA00022679"/>
    </source>
</evidence>
<dbReference type="GO" id="GO:0003723">
    <property type="term" value="F:RNA binding"/>
    <property type="evidence" value="ECO:0007669"/>
    <property type="project" value="InterPro"/>
</dbReference>
<dbReference type="CDD" id="cd18098">
    <property type="entry name" value="SpoU-like"/>
    <property type="match status" value="1"/>
</dbReference>
<protein>
    <recommendedName>
        <fullName evidence="3">tRNA/rRNA methyltransferase SpoU type domain-containing protein</fullName>
    </recommendedName>
</protein>
<dbReference type="InterPro" id="IPR029028">
    <property type="entry name" value="Alpha/beta_knot_MTases"/>
</dbReference>
<keyword evidence="2" id="KW-0808">Transferase</keyword>
<dbReference type="SUPFAM" id="SSF75217">
    <property type="entry name" value="alpha/beta knot"/>
    <property type="match status" value="1"/>
</dbReference>
<dbReference type="Pfam" id="PF00588">
    <property type="entry name" value="SpoU_methylase"/>
    <property type="match status" value="1"/>
</dbReference>
<dbReference type="PANTHER" id="PTHR43191:SF7">
    <property type="entry name" value="OBP33PEP LIKE PROTEIN"/>
    <property type="match status" value="1"/>
</dbReference>
<dbReference type="InterPro" id="IPR051259">
    <property type="entry name" value="rRNA_Methyltransferase"/>
</dbReference>
<dbReference type="Gene3D" id="3.40.1280.10">
    <property type="match status" value="1"/>
</dbReference>
<feature type="domain" description="tRNA/rRNA methyltransferase SpoU type" evidence="3">
    <location>
        <begin position="10"/>
        <end position="138"/>
    </location>
</feature>
<dbReference type="GO" id="GO:0008173">
    <property type="term" value="F:RNA methyltransferase activity"/>
    <property type="evidence" value="ECO:0007669"/>
    <property type="project" value="InterPro"/>
</dbReference>
<dbReference type="AlphaFoldDB" id="A0A381TPI2"/>
<dbReference type="GO" id="GO:0006396">
    <property type="term" value="P:RNA processing"/>
    <property type="evidence" value="ECO:0007669"/>
    <property type="project" value="InterPro"/>
</dbReference>
<dbReference type="InterPro" id="IPR001537">
    <property type="entry name" value="SpoU_MeTrfase"/>
</dbReference>
<dbReference type="PANTHER" id="PTHR43191">
    <property type="entry name" value="RRNA METHYLTRANSFERASE 3"/>
    <property type="match status" value="1"/>
</dbReference>
<dbReference type="InterPro" id="IPR029026">
    <property type="entry name" value="tRNA_m1G_MTases_N"/>
</dbReference>
<gene>
    <name evidence="4" type="ORF">METZ01_LOCUS70814</name>
</gene>
<sequence>MRGYFGFGAEGISKPMNMGNLVRSAHAFGAKFVFTISAHYSVREGRSDTSKAPNHLPWYDWDSPEEMNLPDKCKLVGVELVNDAIELPSFHHPNQAAYIVGPELGSLSKKITEKCNYVIKIPTKFCLNVQIAGAIVMYDRIRTLGSFATRPGLPGGPKNEK</sequence>
<organism evidence="4">
    <name type="scientific">marine metagenome</name>
    <dbReference type="NCBI Taxonomy" id="408172"/>
    <lineage>
        <taxon>unclassified sequences</taxon>
        <taxon>metagenomes</taxon>
        <taxon>ecological metagenomes</taxon>
    </lineage>
</organism>
<accession>A0A381TPI2</accession>
<dbReference type="GO" id="GO:0032259">
    <property type="term" value="P:methylation"/>
    <property type="evidence" value="ECO:0007669"/>
    <property type="project" value="UniProtKB-KW"/>
</dbReference>
<reference evidence="4" key="1">
    <citation type="submission" date="2018-05" db="EMBL/GenBank/DDBJ databases">
        <authorList>
            <person name="Lanie J.A."/>
            <person name="Ng W.-L."/>
            <person name="Kazmierczak K.M."/>
            <person name="Andrzejewski T.M."/>
            <person name="Davidsen T.M."/>
            <person name="Wayne K.J."/>
            <person name="Tettelin H."/>
            <person name="Glass J.I."/>
            <person name="Rusch D."/>
            <person name="Podicherti R."/>
            <person name="Tsui H.-C.T."/>
            <person name="Winkler M.E."/>
        </authorList>
    </citation>
    <scope>NUCLEOTIDE SEQUENCE</scope>
</reference>
<evidence type="ECO:0000256" key="1">
    <source>
        <dbReference type="ARBA" id="ARBA00022603"/>
    </source>
</evidence>
<name>A0A381TPI2_9ZZZZ</name>